<dbReference type="InterPro" id="IPR045063">
    <property type="entry name" value="Dynamin_N"/>
</dbReference>
<comment type="caution">
    <text evidence="4">The sequence shown here is derived from an EMBL/GenBank/DDBJ whole genome shotgun (WGS) entry which is preliminary data.</text>
</comment>
<dbReference type="EMBL" id="DSZZ01000424">
    <property type="protein sequence ID" value="HGU53649.1"/>
    <property type="molecule type" value="Genomic_DNA"/>
</dbReference>
<dbReference type="GO" id="GO:0019843">
    <property type="term" value="F:rRNA binding"/>
    <property type="evidence" value="ECO:0007669"/>
    <property type="project" value="TreeGrafter"/>
</dbReference>
<sequence>MESKATDFVITSSKEQLKQALELGRPCIWRGKEELHNVLEELSDDIPQEMKIKMRVCREVDSGKSATFSTNSFKKEVRSLSELVKLKDSFDISNSLIFTEDTPPEIVFDTIQQLLNLGVFIDVKTADLVRKSRILSNLYGKLDEMSQMLRDFKKDLNTLSKEVNYSEFGDTISKINELADKIFKELKELQAQRTIKVAIFATKKSGKSMVVNALLGKEYAPTSLELPTPNLIIYKPIDGDEIIFEYNGKRKAFKSAAEVKKEIKEEYNKVKLQGGDLPPMVIYYPKKEGINYEIWDTPGPDLATPEKHKEIALGAIKNTDVAVFVIDYSKYAQESEIELLKEIKKTFESVGKKHSIIGVINKIDLMFKDANVEKNLVRVTDFIWSKFKELGFREFLVIPTTAMIYSYLESVAEVLPEIKTQENIRLYIEELLSSEDTSFSEEIKTYLTEISNYANYLRSAYGIKKPKYEDIQKATNFMQVEGYINYISQTKAKVERDYVHATAMSSTATEIQNRVKTSILLLSEQKETIKKALDEFLEKVNNLNNNSLSIPSVIDQEFEKMENEIKENLKKINSDYISQIIDSAKKLFEEQKKEQLEYLEYKFKKELQDILFGKKDSKEISFRVYFDLSEDTARSLADKSSERLQNVQAVLKTSLKNLEEGLKYELNRHHENYIKALTELTKNLQQILQLNHDEYLFQLPSISVSEISISNYLSDFAENTSFRFKGDLINLSVDALLKEKNWFDKFADFFKVLFGEKVSKYKTDEKAWKELMQSVEKTVDEQVEQSIKGLNERLEKALSNESSKFFEKEIKQNLDHLKEELKSQFDNYYSSVTNAVKELRSDLDKDIRSKEHLAKLYKNIEKSFSYISKILRDIELIE</sequence>
<gene>
    <name evidence="4" type="ORF">ENT78_09055</name>
</gene>
<protein>
    <recommendedName>
        <fullName evidence="3">Dynamin N-terminal domain-containing protein</fullName>
    </recommendedName>
</protein>
<keyword evidence="1" id="KW-0997">Cell inner membrane</keyword>
<dbReference type="GO" id="GO:0043024">
    <property type="term" value="F:ribosomal small subunit binding"/>
    <property type="evidence" value="ECO:0007669"/>
    <property type="project" value="TreeGrafter"/>
</dbReference>
<dbReference type="PANTHER" id="PTHR42698">
    <property type="entry name" value="GTPASE ERA"/>
    <property type="match status" value="1"/>
</dbReference>
<dbReference type="Gene3D" id="3.40.50.300">
    <property type="entry name" value="P-loop containing nucleotide triphosphate hydrolases"/>
    <property type="match status" value="1"/>
</dbReference>
<dbReference type="InterPro" id="IPR027417">
    <property type="entry name" value="P-loop_NTPase"/>
</dbReference>
<dbReference type="Pfam" id="PF00350">
    <property type="entry name" value="Dynamin_N"/>
    <property type="match status" value="1"/>
</dbReference>
<feature type="domain" description="Dynamin N-terminal" evidence="3">
    <location>
        <begin position="197"/>
        <end position="362"/>
    </location>
</feature>
<dbReference type="SUPFAM" id="SSF52540">
    <property type="entry name" value="P-loop containing nucleoside triphosphate hydrolases"/>
    <property type="match status" value="1"/>
</dbReference>
<evidence type="ECO:0000256" key="2">
    <source>
        <dbReference type="SAM" id="Coils"/>
    </source>
</evidence>
<feature type="coiled-coil region" evidence="2">
    <location>
        <begin position="780"/>
        <end position="827"/>
    </location>
</feature>
<dbReference type="GO" id="GO:0005525">
    <property type="term" value="F:GTP binding"/>
    <property type="evidence" value="ECO:0007669"/>
    <property type="project" value="InterPro"/>
</dbReference>
<dbReference type="AlphaFoldDB" id="A0A7V4KEL0"/>
<evidence type="ECO:0000256" key="1">
    <source>
        <dbReference type="ARBA" id="ARBA00022519"/>
    </source>
</evidence>
<evidence type="ECO:0000313" key="4">
    <source>
        <dbReference type="EMBL" id="HGU53649.1"/>
    </source>
</evidence>
<dbReference type="PANTHER" id="PTHR42698:SF1">
    <property type="entry name" value="GTPASE ERA, MITOCHONDRIAL"/>
    <property type="match status" value="1"/>
</dbReference>
<accession>A0A7V4KEL0</accession>
<proteinExistence type="predicted"/>
<dbReference type="InterPro" id="IPR005662">
    <property type="entry name" value="GTPase_Era-like"/>
</dbReference>
<reference evidence="4" key="1">
    <citation type="journal article" date="2020" name="mSystems">
        <title>Genome- and Community-Level Interaction Insights into Carbon Utilization and Element Cycling Functions of Hydrothermarchaeota in Hydrothermal Sediment.</title>
        <authorList>
            <person name="Zhou Z."/>
            <person name="Liu Y."/>
            <person name="Xu W."/>
            <person name="Pan J."/>
            <person name="Luo Z.H."/>
            <person name="Li M."/>
        </authorList>
    </citation>
    <scope>NUCLEOTIDE SEQUENCE [LARGE SCALE GENOMIC DNA]</scope>
    <source>
        <strain evidence="4">SpSt-61</strain>
    </source>
</reference>
<dbReference type="GO" id="GO:0000028">
    <property type="term" value="P:ribosomal small subunit assembly"/>
    <property type="evidence" value="ECO:0007669"/>
    <property type="project" value="TreeGrafter"/>
</dbReference>
<keyword evidence="1" id="KW-0472">Membrane</keyword>
<name>A0A7V4KEL0_FERPE</name>
<keyword evidence="1" id="KW-1003">Cell membrane</keyword>
<feature type="coiled-coil region" evidence="2">
    <location>
        <begin position="142"/>
        <end position="192"/>
    </location>
</feature>
<keyword evidence="2" id="KW-0175">Coiled coil</keyword>
<evidence type="ECO:0000259" key="3">
    <source>
        <dbReference type="Pfam" id="PF00350"/>
    </source>
</evidence>
<organism evidence="4">
    <name type="scientific">Fervidobacterium pennivorans</name>
    <dbReference type="NCBI Taxonomy" id="93466"/>
    <lineage>
        <taxon>Bacteria</taxon>
        <taxon>Thermotogati</taxon>
        <taxon>Thermotogota</taxon>
        <taxon>Thermotogae</taxon>
        <taxon>Thermotogales</taxon>
        <taxon>Fervidobacteriaceae</taxon>
        <taxon>Fervidobacterium</taxon>
    </lineage>
</organism>